<keyword evidence="3 4" id="KW-0862">Zinc</keyword>
<keyword evidence="1 4" id="KW-0479">Metal-binding</keyword>
<feature type="region of interest" description="Disordered" evidence="5">
    <location>
        <begin position="1"/>
        <end position="21"/>
    </location>
</feature>
<dbReference type="AlphaFoldDB" id="A0AAV4Q579"/>
<keyword evidence="8" id="KW-1185">Reference proteome</keyword>
<feature type="zinc finger region" description="C3H1-type" evidence="4">
    <location>
        <begin position="84"/>
        <end position="111"/>
    </location>
</feature>
<gene>
    <name evidence="7" type="ORF">CEXT_91771</name>
</gene>
<proteinExistence type="predicted"/>
<feature type="region of interest" description="Disordered" evidence="5">
    <location>
        <begin position="124"/>
        <end position="147"/>
    </location>
</feature>
<evidence type="ECO:0000313" key="8">
    <source>
        <dbReference type="Proteomes" id="UP001054945"/>
    </source>
</evidence>
<evidence type="ECO:0000256" key="1">
    <source>
        <dbReference type="ARBA" id="ARBA00022723"/>
    </source>
</evidence>
<feature type="domain" description="C3H1-type" evidence="6">
    <location>
        <begin position="84"/>
        <end position="111"/>
    </location>
</feature>
<name>A0AAV4Q579_CAEEX</name>
<dbReference type="EMBL" id="BPLR01005709">
    <property type="protein sequence ID" value="GIY04462.1"/>
    <property type="molecule type" value="Genomic_DNA"/>
</dbReference>
<dbReference type="Proteomes" id="UP001054945">
    <property type="component" value="Unassembled WGS sequence"/>
</dbReference>
<keyword evidence="2 4" id="KW-0863">Zinc-finger</keyword>
<comment type="caution">
    <text evidence="7">The sequence shown here is derived from an EMBL/GenBank/DDBJ whole genome shotgun (WGS) entry which is preliminary data.</text>
</comment>
<evidence type="ECO:0000256" key="3">
    <source>
        <dbReference type="ARBA" id="ARBA00022833"/>
    </source>
</evidence>
<accession>A0AAV4Q579</accession>
<reference evidence="7 8" key="1">
    <citation type="submission" date="2021-06" db="EMBL/GenBank/DDBJ databases">
        <title>Caerostris extrusa draft genome.</title>
        <authorList>
            <person name="Kono N."/>
            <person name="Arakawa K."/>
        </authorList>
    </citation>
    <scope>NUCLEOTIDE SEQUENCE [LARGE SCALE GENOMIC DNA]</scope>
</reference>
<dbReference type="PROSITE" id="PS50103">
    <property type="entry name" value="ZF_C3H1"/>
    <property type="match status" value="1"/>
</dbReference>
<evidence type="ECO:0000313" key="7">
    <source>
        <dbReference type="EMBL" id="GIY04462.1"/>
    </source>
</evidence>
<dbReference type="GO" id="GO:0008270">
    <property type="term" value="F:zinc ion binding"/>
    <property type="evidence" value="ECO:0007669"/>
    <property type="project" value="UniProtKB-KW"/>
</dbReference>
<dbReference type="InterPro" id="IPR000571">
    <property type="entry name" value="Znf_CCCH"/>
</dbReference>
<evidence type="ECO:0000256" key="2">
    <source>
        <dbReference type="ARBA" id="ARBA00022771"/>
    </source>
</evidence>
<sequence>MDLNISKPLVADYDSSDEEDEKACLVPGKENHAVPLISASEILDKNSSDVSSSVFTNPYQVAENYEQSILEKHVKMTEIKEPELKNKKICFKFSKGKCKLGDNCSFRHLNPTQINDLMRINDDEEIPEKNKEKSKRRCGLKDDLVPPKKYMKTYNNYK</sequence>
<organism evidence="7 8">
    <name type="scientific">Caerostris extrusa</name>
    <name type="common">Bark spider</name>
    <name type="synonym">Caerostris bankana</name>
    <dbReference type="NCBI Taxonomy" id="172846"/>
    <lineage>
        <taxon>Eukaryota</taxon>
        <taxon>Metazoa</taxon>
        <taxon>Ecdysozoa</taxon>
        <taxon>Arthropoda</taxon>
        <taxon>Chelicerata</taxon>
        <taxon>Arachnida</taxon>
        <taxon>Araneae</taxon>
        <taxon>Araneomorphae</taxon>
        <taxon>Entelegynae</taxon>
        <taxon>Araneoidea</taxon>
        <taxon>Araneidae</taxon>
        <taxon>Caerostris</taxon>
    </lineage>
</organism>
<evidence type="ECO:0000256" key="5">
    <source>
        <dbReference type="SAM" id="MobiDB-lite"/>
    </source>
</evidence>
<evidence type="ECO:0000259" key="6">
    <source>
        <dbReference type="PROSITE" id="PS50103"/>
    </source>
</evidence>
<evidence type="ECO:0000256" key="4">
    <source>
        <dbReference type="PROSITE-ProRule" id="PRU00723"/>
    </source>
</evidence>
<protein>
    <recommendedName>
        <fullName evidence="6">C3H1-type domain-containing protein</fullName>
    </recommendedName>
</protein>
<dbReference type="InterPro" id="IPR036855">
    <property type="entry name" value="Znf_CCCH_sf"/>
</dbReference>
<dbReference type="Gene3D" id="4.10.1000.10">
    <property type="entry name" value="Zinc finger, CCCH-type"/>
    <property type="match status" value="1"/>
</dbReference>
<dbReference type="SUPFAM" id="SSF90229">
    <property type="entry name" value="CCCH zinc finger"/>
    <property type="match status" value="1"/>
</dbReference>